<accession>A0ABQ6B376</accession>
<gene>
    <name evidence="1" type="ORF">GCM10007857_49750</name>
</gene>
<dbReference type="EMBL" id="BSOW01000018">
    <property type="protein sequence ID" value="GLR88263.1"/>
    <property type="molecule type" value="Genomic_DNA"/>
</dbReference>
<protein>
    <submittedName>
        <fullName evidence="1">Uncharacterized protein</fullName>
    </submittedName>
</protein>
<organism evidence="1 2">
    <name type="scientific">Bradyrhizobium iriomotense</name>
    <dbReference type="NCBI Taxonomy" id="441950"/>
    <lineage>
        <taxon>Bacteria</taxon>
        <taxon>Pseudomonadati</taxon>
        <taxon>Pseudomonadota</taxon>
        <taxon>Alphaproteobacteria</taxon>
        <taxon>Hyphomicrobiales</taxon>
        <taxon>Nitrobacteraceae</taxon>
        <taxon>Bradyrhizobium</taxon>
    </lineage>
</organism>
<comment type="caution">
    <text evidence="1">The sequence shown here is derived from an EMBL/GenBank/DDBJ whole genome shotgun (WGS) entry which is preliminary data.</text>
</comment>
<evidence type="ECO:0000313" key="2">
    <source>
        <dbReference type="Proteomes" id="UP001156905"/>
    </source>
</evidence>
<sequence length="132" mass="13911">MAAFAGATADSEDFNRFDVALCDAATVEVLDDLRVAARCVVAGLVVALVRVCVRFFLGVGLPEAALDDFFRVSLDIRLPFDAFGGSTKAVLQLSSGVPESRPRLGKSDDAGVWLQGIPSTTPLLVERALGAK</sequence>
<dbReference type="Proteomes" id="UP001156905">
    <property type="component" value="Unassembled WGS sequence"/>
</dbReference>
<evidence type="ECO:0000313" key="1">
    <source>
        <dbReference type="EMBL" id="GLR88263.1"/>
    </source>
</evidence>
<proteinExistence type="predicted"/>
<keyword evidence="2" id="KW-1185">Reference proteome</keyword>
<reference evidence="2" key="1">
    <citation type="journal article" date="2019" name="Int. J. Syst. Evol. Microbiol.">
        <title>The Global Catalogue of Microorganisms (GCM) 10K type strain sequencing project: providing services to taxonomists for standard genome sequencing and annotation.</title>
        <authorList>
            <consortium name="The Broad Institute Genomics Platform"/>
            <consortium name="The Broad Institute Genome Sequencing Center for Infectious Disease"/>
            <person name="Wu L."/>
            <person name="Ma J."/>
        </authorList>
    </citation>
    <scope>NUCLEOTIDE SEQUENCE [LARGE SCALE GENOMIC DNA]</scope>
    <source>
        <strain evidence="2">NBRC 102520</strain>
    </source>
</reference>
<name>A0ABQ6B376_9BRAD</name>